<dbReference type="PANTHER" id="PTHR43617">
    <property type="entry name" value="L-AMINO ACID N-ACETYLTRANSFERASE"/>
    <property type="match status" value="1"/>
</dbReference>
<proteinExistence type="predicted"/>
<dbReference type="Proteomes" id="UP000322509">
    <property type="component" value="Chromosome"/>
</dbReference>
<keyword evidence="3" id="KW-1185">Reference proteome</keyword>
<gene>
    <name evidence="2" type="ORF">F0R74_04505</name>
</gene>
<evidence type="ECO:0000259" key="1">
    <source>
        <dbReference type="PROSITE" id="PS51186"/>
    </source>
</evidence>
<name>A0ABX5ZG46_9GAMM</name>
<protein>
    <submittedName>
        <fullName evidence="2">GNAT family N-acetyltransferase</fullName>
    </submittedName>
</protein>
<accession>A0ABX5ZG46</accession>
<dbReference type="CDD" id="cd04301">
    <property type="entry name" value="NAT_SF"/>
    <property type="match status" value="1"/>
</dbReference>
<dbReference type="InterPro" id="IPR050276">
    <property type="entry name" value="MshD_Acetyltransferase"/>
</dbReference>
<dbReference type="InterPro" id="IPR016181">
    <property type="entry name" value="Acyl_CoA_acyltransferase"/>
</dbReference>
<dbReference type="Pfam" id="PF00583">
    <property type="entry name" value="Acetyltransf_1"/>
    <property type="match status" value="1"/>
</dbReference>
<organism evidence="2 3">
    <name type="scientific">Francisella marina</name>
    <dbReference type="NCBI Taxonomy" id="2249302"/>
    <lineage>
        <taxon>Bacteria</taxon>
        <taxon>Pseudomonadati</taxon>
        <taxon>Pseudomonadota</taxon>
        <taxon>Gammaproteobacteria</taxon>
        <taxon>Thiotrichales</taxon>
        <taxon>Francisellaceae</taxon>
        <taxon>Francisella</taxon>
    </lineage>
</organism>
<dbReference type="EMBL" id="CP043550">
    <property type="protein sequence ID" value="QEO57152.1"/>
    <property type="molecule type" value="Genomic_DNA"/>
</dbReference>
<dbReference type="Gene3D" id="3.40.630.30">
    <property type="match status" value="1"/>
</dbReference>
<dbReference type="RefSeq" id="WP_149368434.1">
    <property type="nucleotide sequence ID" value="NZ_CP043550.1"/>
</dbReference>
<dbReference type="PROSITE" id="PS51186">
    <property type="entry name" value="GNAT"/>
    <property type="match status" value="1"/>
</dbReference>
<dbReference type="PANTHER" id="PTHR43617:SF38">
    <property type="entry name" value="N-ACETYLTRANSFERASE DOMAIN-CONTAINING PROTEIN"/>
    <property type="match status" value="1"/>
</dbReference>
<reference evidence="2 3" key="1">
    <citation type="submission" date="2019-09" db="EMBL/GenBank/DDBJ databases">
        <title>Complete genome sequence of Francisella marina E103-15.</title>
        <authorList>
            <person name="Tekedar H.C."/>
            <person name="Griffin M.J."/>
            <person name="Waldbieser G.C."/>
            <person name="Soto E."/>
        </authorList>
    </citation>
    <scope>NUCLEOTIDE SEQUENCE [LARGE SCALE GENOMIC DNA]</scope>
    <source>
        <strain evidence="2 3">E103-15</strain>
    </source>
</reference>
<dbReference type="InterPro" id="IPR000182">
    <property type="entry name" value="GNAT_dom"/>
</dbReference>
<evidence type="ECO:0000313" key="2">
    <source>
        <dbReference type="EMBL" id="QEO57152.1"/>
    </source>
</evidence>
<evidence type="ECO:0000313" key="3">
    <source>
        <dbReference type="Proteomes" id="UP000322509"/>
    </source>
</evidence>
<dbReference type="SUPFAM" id="SSF55729">
    <property type="entry name" value="Acyl-CoA N-acyltransferases (Nat)"/>
    <property type="match status" value="1"/>
</dbReference>
<sequence length="185" mass="20963">MNKTKIGFASINNITTEEINTLVKIINDAYRSAEGDLWIDSAKRTTFNELKTLINNNQIIIATNNNQIIGSVKVTRLSESIAELGMLATAFNHRGLGIGTKLVNAAENWAKNNGFKIMQLELLTPKHYINPSKEVLKRWYTKCGYIHHSIEPFKSLFPDTYHLLAVECDFNIYHKSLVTPLDKIL</sequence>
<feature type="domain" description="N-acetyltransferase" evidence="1">
    <location>
        <begin position="9"/>
        <end position="167"/>
    </location>
</feature>